<reference evidence="4" key="1">
    <citation type="submission" date="2018-03" db="EMBL/GenBank/DDBJ databases">
        <title>A comparative analysis of the Nautiliaceae.</title>
        <authorList>
            <person name="Grosche A."/>
            <person name="Smedile F."/>
            <person name="Vetriani C."/>
        </authorList>
    </citation>
    <scope>NUCLEOTIDE SEQUENCE [LARGE SCALE GENOMIC DNA]</scope>
    <source>
        <strain evidence="4">TB6</strain>
    </source>
</reference>
<evidence type="ECO:0000313" key="2">
    <source>
        <dbReference type="EMBL" id="ROR39391.1"/>
    </source>
</evidence>
<proteinExistence type="predicted"/>
<sequence length="143" mass="16964">MSVKEHYYEFRNALTKGDTQKAEEEFEKAFNEAFIMYQHKLTNNEKFDLKNDEELFAVVTLFDNMVGMWREGMFEEAIPFAESMVDLVDSPKIKEMFKGFSLGMQSGIDLDTFMREYVDLSKIDEEYPQFLCNFKEKIKELIK</sequence>
<keyword evidence="4" id="KW-1185">Reference proteome</keyword>
<reference evidence="2 3" key="2">
    <citation type="submission" date="2018-11" db="EMBL/GenBank/DDBJ databases">
        <title>Genomic Encyclopedia of Type Strains, Phase IV (KMG-IV): sequencing the most valuable type-strain genomes for metagenomic binning, comparative biology and taxonomic classification.</title>
        <authorList>
            <person name="Goeker M."/>
        </authorList>
    </citation>
    <scope>NUCLEOTIDE SEQUENCE [LARGE SCALE GENOMIC DNA]</scope>
    <source>
        <strain evidence="2 3">DSM 27783</strain>
    </source>
</reference>
<evidence type="ECO:0000313" key="4">
    <source>
        <dbReference type="Proteomes" id="UP000298805"/>
    </source>
</evidence>
<gene>
    <name evidence="1" type="ORF">C6V80_07430</name>
    <name evidence="2" type="ORF">EDC58_1331</name>
</gene>
<reference evidence="1" key="3">
    <citation type="submission" date="2019-06" db="EMBL/GenBank/DDBJ databases">
        <title>A comparative analysis of the Nautiliaceae.</title>
        <authorList>
            <person name="Grosche A."/>
            <person name="Smedile F."/>
            <person name="Vetriani C."/>
        </authorList>
    </citation>
    <scope>NUCLEOTIDE SEQUENCE</scope>
    <source>
        <strain evidence="1">TB6</strain>
    </source>
</reference>
<dbReference type="Proteomes" id="UP000298805">
    <property type="component" value="Chromosome"/>
</dbReference>
<evidence type="ECO:0000313" key="1">
    <source>
        <dbReference type="EMBL" id="QCI28803.1"/>
    </source>
</evidence>
<evidence type="ECO:0000313" key="3">
    <source>
        <dbReference type="Proteomes" id="UP000272781"/>
    </source>
</evidence>
<dbReference type="RefSeq" id="WP_123352726.1">
    <property type="nucleotide sequence ID" value="NZ_CP027432.2"/>
</dbReference>
<dbReference type="Proteomes" id="UP000272781">
    <property type="component" value="Unassembled WGS sequence"/>
</dbReference>
<name>A0AAJ4RC07_9BACT</name>
<dbReference type="EMBL" id="CP027432">
    <property type="protein sequence ID" value="QCI28803.1"/>
    <property type="molecule type" value="Genomic_DNA"/>
</dbReference>
<dbReference type="AlphaFoldDB" id="A0AAJ4RC07"/>
<organism evidence="2 3">
    <name type="scientific">Caminibacter pacificus</name>
    <dbReference type="NCBI Taxonomy" id="1424653"/>
    <lineage>
        <taxon>Bacteria</taxon>
        <taxon>Pseudomonadati</taxon>
        <taxon>Campylobacterota</taxon>
        <taxon>Epsilonproteobacteria</taxon>
        <taxon>Nautiliales</taxon>
        <taxon>Nautiliaceae</taxon>
        <taxon>Caminibacter</taxon>
    </lineage>
</organism>
<dbReference type="EMBL" id="RJVK01000003">
    <property type="protein sequence ID" value="ROR39391.1"/>
    <property type="molecule type" value="Genomic_DNA"/>
</dbReference>
<accession>A0AAJ4RC07</accession>
<protein>
    <submittedName>
        <fullName evidence="1">DNA polymerase III subunit alpha</fullName>
    </submittedName>
</protein>